<gene>
    <name evidence="4" type="ordered locus">LD85_2666</name>
</gene>
<accession>D2PGE1</accession>
<dbReference type="HOGENOM" id="CLU_124269_0_0_2"/>
<proteinExistence type="predicted"/>
<dbReference type="Pfam" id="PF00872">
    <property type="entry name" value="Transposase_mut"/>
    <property type="match status" value="1"/>
</dbReference>
<evidence type="ECO:0000313" key="4">
    <source>
        <dbReference type="EMBL" id="ADB88281.1"/>
    </source>
</evidence>
<name>D2PGE1_SACI9</name>
<dbReference type="PANTHER" id="PTHR33217:SF7">
    <property type="entry name" value="TRANSPOSASE FOR INSERTION SEQUENCE ELEMENT IS1081"/>
    <property type="match status" value="1"/>
</dbReference>
<keyword evidence="2" id="KW-0238">DNA-binding</keyword>
<evidence type="ECO:0000256" key="3">
    <source>
        <dbReference type="ARBA" id="ARBA00023172"/>
    </source>
</evidence>
<reference evidence="5" key="1">
    <citation type="journal article" date="2009" name="Proc. Natl. Acad. Sci. U.S.A.">
        <title>Biogeography of the Sulfolobus islandicus pan-genome.</title>
        <authorList>
            <person name="Reno M.L."/>
            <person name="Held N.L."/>
            <person name="Fields C.J."/>
            <person name="Burke P.V."/>
            <person name="Whitaker R.J."/>
        </authorList>
    </citation>
    <scope>NUCLEOTIDE SEQUENCE [LARGE SCALE GENOMIC DNA]</scope>
    <source>
        <strain evidence="5">L.D.8.5 / Lassen #2</strain>
    </source>
</reference>
<dbReference type="GO" id="GO:0006313">
    <property type="term" value="P:DNA transposition"/>
    <property type="evidence" value="ECO:0007669"/>
    <property type="project" value="InterPro"/>
</dbReference>
<evidence type="ECO:0000313" key="5">
    <source>
        <dbReference type="Proteomes" id="UP000001404"/>
    </source>
</evidence>
<dbReference type="InterPro" id="IPR001207">
    <property type="entry name" value="Transposase_mutator"/>
</dbReference>
<keyword evidence="1" id="KW-0815">Transposition</keyword>
<dbReference type="Proteomes" id="UP000001404">
    <property type="component" value="Chromosome"/>
</dbReference>
<dbReference type="EMBL" id="CP001731">
    <property type="protein sequence ID" value="ADB88281.1"/>
    <property type="molecule type" value="Genomic_DNA"/>
</dbReference>
<dbReference type="AlphaFoldDB" id="D2PGE1"/>
<dbReference type="PANTHER" id="PTHR33217">
    <property type="entry name" value="TRANSPOSASE FOR INSERTION SEQUENCE ELEMENT IS1081"/>
    <property type="match status" value="1"/>
</dbReference>
<sequence length="98" mass="10803">MLGGKLNVKLLLPKLGVQGNFKYVIVDGKYVKLVDGERGVLLVALGVTEEGKRAVLAEEEDYRRLLVDLWGKFNPVHVVADGVKALDRAISSCINVRR</sequence>
<dbReference type="GO" id="GO:0004803">
    <property type="term" value="F:transposase activity"/>
    <property type="evidence" value="ECO:0007669"/>
    <property type="project" value="InterPro"/>
</dbReference>
<evidence type="ECO:0000256" key="1">
    <source>
        <dbReference type="ARBA" id="ARBA00022578"/>
    </source>
</evidence>
<organism evidence="4 5">
    <name type="scientific">Saccharolobus islandicus (strain L.D.8.5 / Lassen #2)</name>
    <name type="common">Sulfolobus islandicus</name>
    <dbReference type="NCBI Taxonomy" id="425944"/>
    <lineage>
        <taxon>Archaea</taxon>
        <taxon>Thermoproteota</taxon>
        <taxon>Thermoprotei</taxon>
        <taxon>Sulfolobales</taxon>
        <taxon>Sulfolobaceae</taxon>
        <taxon>Saccharolobus</taxon>
    </lineage>
</organism>
<protein>
    <submittedName>
        <fullName evidence="4">Second ORF in transposon ISC1250</fullName>
    </submittedName>
</protein>
<dbReference type="KEGG" id="sii:LD85_2666"/>
<keyword evidence="3" id="KW-0233">DNA recombination</keyword>
<evidence type="ECO:0000256" key="2">
    <source>
        <dbReference type="ARBA" id="ARBA00023125"/>
    </source>
</evidence>
<dbReference type="GO" id="GO:0003677">
    <property type="term" value="F:DNA binding"/>
    <property type="evidence" value="ECO:0007669"/>
    <property type="project" value="UniProtKB-KW"/>
</dbReference>